<dbReference type="Proteomes" id="UP000198848">
    <property type="component" value="Unassembled WGS sequence"/>
</dbReference>
<dbReference type="EMBL" id="FNLC01000001">
    <property type="protein sequence ID" value="SDQ20665.1"/>
    <property type="molecule type" value="Genomic_DNA"/>
</dbReference>
<sequence length="480" mass="52992">MTRRRLALCSLVVLVGLVALAGCTLPESPDEFDTDREVGYVGDYAHDDEFAFDGDEPLTEAQLEDVKYRSMARIEVVRGLKFHHDVDLEVITRSELRDQRSASEATAAENELWRGTFVVDGETDVATARDDLYGTAVQGYYVNDRIVVVTDDTEEIRIDRGTLVHELTHALQDQQFGLARYSATLDERRAEDGLIEGEANYVPELYDDRCETDWQCIPERASTGSEPAPVDRPFNVGLFLSIYAPYSEGPAFVGHLHEREGWDAVDDAYDDRPASTSQIIHPERYPDDGPVEVDLEDRSSDDWEPVTRDGEPHAETVGEATLFATLWANGVVDRPLTEGGTERSPYNYSYPATDGWAGDAFQVYEDGDRTGHVWRLVWQSDEDADTFADAYRTLLENNEGESVENESVYRIPDDEPFAGAYRIEVAGDTVEIVGAPTVDDLEAIGGEQTVTDGTATTIDPPQPATPAATDSATARAAADG</sequence>
<reference evidence="3" key="1">
    <citation type="submission" date="2016-10" db="EMBL/GenBank/DDBJ databases">
        <authorList>
            <person name="Varghese N."/>
            <person name="Submissions S."/>
        </authorList>
    </citation>
    <scope>NUCLEOTIDE SEQUENCE [LARGE SCALE GENOMIC DNA]</scope>
    <source>
        <strain evidence="3">DSM 24767</strain>
    </source>
</reference>
<evidence type="ECO:0008006" key="4">
    <source>
        <dbReference type="Google" id="ProtNLM"/>
    </source>
</evidence>
<protein>
    <recommendedName>
        <fullName evidence="4">DUF4157 domain-containing protein</fullName>
    </recommendedName>
</protein>
<accession>A0A1H0YZP4</accession>
<dbReference type="STRING" id="1095778.SAMN04489842_0075"/>
<dbReference type="InterPro" id="IPR047792">
    <property type="entry name" value="Hvo_1808-like"/>
</dbReference>
<dbReference type="OrthoDB" id="85977at2157"/>
<keyword evidence="3" id="KW-1185">Reference proteome</keyword>
<evidence type="ECO:0000313" key="3">
    <source>
        <dbReference type="Proteomes" id="UP000198848"/>
    </source>
</evidence>
<dbReference type="PROSITE" id="PS51257">
    <property type="entry name" value="PROKAR_LIPOPROTEIN"/>
    <property type="match status" value="1"/>
</dbReference>
<dbReference type="RefSeq" id="WP_090375702.1">
    <property type="nucleotide sequence ID" value="NZ_FNLC01000001.1"/>
</dbReference>
<organism evidence="2 3">
    <name type="scientific">Natronobacterium texcoconense</name>
    <dbReference type="NCBI Taxonomy" id="1095778"/>
    <lineage>
        <taxon>Archaea</taxon>
        <taxon>Methanobacteriati</taxon>
        <taxon>Methanobacteriota</taxon>
        <taxon>Stenosarchaea group</taxon>
        <taxon>Halobacteria</taxon>
        <taxon>Halobacteriales</taxon>
        <taxon>Natrialbaceae</taxon>
        <taxon>Natronobacterium</taxon>
    </lineage>
</organism>
<dbReference type="AlphaFoldDB" id="A0A1H0YZP4"/>
<evidence type="ECO:0000313" key="2">
    <source>
        <dbReference type="EMBL" id="SDQ20665.1"/>
    </source>
</evidence>
<gene>
    <name evidence="2" type="ORF">SAMN04489842_0075</name>
</gene>
<feature type="region of interest" description="Disordered" evidence="1">
    <location>
        <begin position="451"/>
        <end position="480"/>
    </location>
</feature>
<name>A0A1H0YZP4_NATTX</name>
<proteinExistence type="predicted"/>
<evidence type="ECO:0000256" key="1">
    <source>
        <dbReference type="SAM" id="MobiDB-lite"/>
    </source>
</evidence>
<dbReference type="NCBIfam" id="NF038145">
    <property type="entry name" value="Hvo_1808_fam"/>
    <property type="match status" value="1"/>
</dbReference>
<feature type="compositionally biased region" description="Low complexity" evidence="1">
    <location>
        <begin position="454"/>
        <end position="480"/>
    </location>
</feature>